<accession>A0A0C3EF93</accession>
<feature type="region of interest" description="Disordered" evidence="1">
    <location>
        <begin position="138"/>
        <end position="168"/>
    </location>
</feature>
<feature type="compositionally biased region" description="Acidic residues" evidence="1">
    <location>
        <begin position="39"/>
        <end position="50"/>
    </location>
</feature>
<dbReference type="EMBL" id="KN833352">
    <property type="protein sequence ID" value="KIM71340.1"/>
    <property type="molecule type" value="Genomic_DNA"/>
</dbReference>
<evidence type="ECO:0000256" key="1">
    <source>
        <dbReference type="SAM" id="MobiDB-lite"/>
    </source>
</evidence>
<gene>
    <name evidence="3" type="ORF">PILCRDRAFT_830406</name>
</gene>
<sequence>MEPKSDPTTISALRARIAELEAERKRFRVQNSRQVQVFDPEDADGTESSEYEVGSGSDEKNTVGGHASHRDKEIMSKYTWGPLRAEERALCRVMYDHGVDEEEIARKMARKVHCIQRTIKNDYRSPDNMDRDYSLLSSEMRRKYPPLPGPRRSGPKLKRGRESAENDRAMKHMRTKALTIARPRAQDPEADCSRINTSQKSKVPQVTSNEVPDSKDAAVLEFLQSLQPNLERLFPKFQAEEFDDDMLHAITSWSNEEVNELLKEWVKVGFLGVAQQFIIKKGLIRLRMRTQTT</sequence>
<evidence type="ECO:0000259" key="2">
    <source>
        <dbReference type="Pfam" id="PF11427"/>
    </source>
</evidence>
<evidence type="ECO:0000313" key="3">
    <source>
        <dbReference type="EMBL" id="KIM71340.1"/>
    </source>
</evidence>
<evidence type="ECO:0000313" key="4">
    <source>
        <dbReference type="Proteomes" id="UP000054166"/>
    </source>
</evidence>
<feature type="region of interest" description="Disordered" evidence="1">
    <location>
        <begin position="30"/>
        <end position="70"/>
    </location>
</feature>
<organism evidence="3 4">
    <name type="scientific">Piloderma croceum (strain F 1598)</name>
    <dbReference type="NCBI Taxonomy" id="765440"/>
    <lineage>
        <taxon>Eukaryota</taxon>
        <taxon>Fungi</taxon>
        <taxon>Dikarya</taxon>
        <taxon>Basidiomycota</taxon>
        <taxon>Agaricomycotina</taxon>
        <taxon>Agaricomycetes</taxon>
        <taxon>Agaricomycetidae</taxon>
        <taxon>Atheliales</taxon>
        <taxon>Atheliaceae</taxon>
        <taxon>Piloderma</taxon>
    </lineage>
</organism>
<dbReference type="Proteomes" id="UP000054166">
    <property type="component" value="Unassembled WGS sequence"/>
</dbReference>
<dbReference type="OrthoDB" id="3027499at2759"/>
<dbReference type="HOGENOM" id="CLU_950333_0_0_1"/>
<reference evidence="4" key="2">
    <citation type="submission" date="2015-01" db="EMBL/GenBank/DDBJ databases">
        <title>Evolutionary Origins and Diversification of the Mycorrhizal Mutualists.</title>
        <authorList>
            <consortium name="DOE Joint Genome Institute"/>
            <consortium name="Mycorrhizal Genomics Consortium"/>
            <person name="Kohler A."/>
            <person name="Kuo A."/>
            <person name="Nagy L.G."/>
            <person name="Floudas D."/>
            <person name="Copeland A."/>
            <person name="Barry K.W."/>
            <person name="Cichocki N."/>
            <person name="Veneault-Fourrey C."/>
            <person name="LaButti K."/>
            <person name="Lindquist E.A."/>
            <person name="Lipzen A."/>
            <person name="Lundell T."/>
            <person name="Morin E."/>
            <person name="Murat C."/>
            <person name="Riley R."/>
            <person name="Ohm R."/>
            <person name="Sun H."/>
            <person name="Tunlid A."/>
            <person name="Henrissat B."/>
            <person name="Grigoriev I.V."/>
            <person name="Hibbett D.S."/>
            <person name="Martin F."/>
        </authorList>
    </citation>
    <scope>NUCLEOTIDE SEQUENCE [LARGE SCALE GENOMIC DNA]</scope>
    <source>
        <strain evidence="4">F 1598</strain>
    </source>
</reference>
<dbReference type="InterPro" id="IPR025898">
    <property type="entry name" value="Tc3_transposase_DNA-bd_dom"/>
</dbReference>
<dbReference type="GO" id="GO:0003677">
    <property type="term" value="F:DNA binding"/>
    <property type="evidence" value="ECO:0007669"/>
    <property type="project" value="InterPro"/>
</dbReference>
<protein>
    <recommendedName>
        <fullName evidence="2">Tc3 transposase DNA binding domain-containing protein</fullName>
    </recommendedName>
</protein>
<feature type="domain" description="Tc3 transposase DNA binding" evidence="2">
    <location>
        <begin position="86"/>
        <end position="121"/>
    </location>
</feature>
<dbReference type="AlphaFoldDB" id="A0A0C3EF93"/>
<dbReference type="InParanoid" id="A0A0C3EF93"/>
<reference evidence="3 4" key="1">
    <citation type="submission" date="2014-04" db="EMBL/GenBank/DDBJ databases">
        <authorList>
            <consortium name="DOE Joint Genome Institute"/>
            <person name="Kuo A."/>
            <person name="Tarkka M."/>
            <person name="Buscot F."/>
            <person name="Kohler A."/>
            <person name="Nagy L.G."/>
            <person name="Floudas D."/>
            <person name="Copeland A."/>
            <person name="Barry K.W."/>
            <person name="Cichocki N."/>
            <person name="Veneault-Fourrey C."/>
            <person name="LaButti K."/>
            <person name="Lindquist E.A."/>
            <person name="Lipzen A."/>
            <person name="Lundell T."/>
            <person name="Morin E."/>
            <person name="Murat C."/>
            <person name="Sun H."/>
            <person name="Tunlid A."/>
            <person name="Henrissat B."/>
            <person name="Grigoriev I.V."/>
            <person name="Hibbett D.S."/>
            <person name="Martin F."/>
            <person name="Nordberg H.P."/>
            <person name="Cantor M.N."/>
            <person name="Hua S.X."/>
        </authorList>
    </citation>
    <scope>NUCLEOTIDE SEQUENCE [LARGE SCALE GENOMIC DNA]</scope>
    <source>
        <strain evidence="3 4">F 1598</strain>
    </source>
</reference>
<dbReference type="Pfam" id="PF11427">
    <property type="entry name" value="HTH_Tnp_Tc3_1"/>
    <property type="match status" value="1"/>
</dbReference>
<proteinExistence type="predicted"/>
<name>A0A0C3EF93_PILCF</name>
<keyword evidence="4" id="KW-1185">Reference proteome</keyword>